<dbReference type="EMBL" id="ML734650">
    <property type="protein sequence ID" value="KAB8243057.1"/>
    <property type="molecule type" value="Genomic_DNA"/>
</dbReference>
<organism evidence="1">
    <name type="scientific">Aspergillus flavus</name>
    <dbReference type="NCBI Taxonomy" id="5059"/>
    <lineage>
        <taxon>Eukaryota</taxon>
        <taxon>Fungi</taxon>
        <taxon>Dikarya</taxon>
        <taxon>Ascomycota</taxon>
        <taxon>Pezizomycotina</taxon>
        <taxon>Eurotiomycetes</taxon>
        <taxon>Eurotiomycetidae</taxon>
        <taxon>Eurotiales</taxon>
        <taxon>Aspergillaceae</taxon>
        <taxon>Aspergillus</taxon>
        <taxon>Aspergillus subgen. Circumdati</taxon>
    </lineage>
</organism>
<sequence length="164" mass="17846">MWWSLPPCQTRQAPAPVMEMPSASSSTLEFSIDLKVLAPLLQLMRRVMCICISKAPREISIEARQHDPGNRGITVCQWIRKPSHRPEGSPRGITGNTPAAAEGAVELCPPAYTQGSHSQSEQKNHAGRIATSPTFLHKSTAESHSHLSERTVACPCISIRKATG</sequence>
<gene>
    <name evidence="1" type="ORF">BDV35DRAFT_10830</name>
</gene>
<dbReference type="AlphaFoldDB" id="A0A5N6GMK8"/>
<accession>A0A5N6GMK8</accession>
<proteinExistence type="predicted"/>
<protein>
    <submittedName>
        <fullName evidence="1">Uncharacterized protein</fullName>
    </submittedName>
</protein>
<dbReference type="Proteomes" id="UP000325434">
    <property type="component" value="Unassembled WGS sequence"/>
</dbReference>
<name>A0A5N6GMK8_ASPFL</name>
<reference evidence="1" key="1">
    <citation type="submission" date="2019-04" db="EMBL/GenBank/DDBJ databases">
        <title>Friends and foes A comparative genomics study of 23 Aspergillus species from section Flavi.</title>
        <authorList>
            <consortium name="DOE Joint Genome Institute"/>
            <person name="Kjaerbolling I."/>
            <person name="Vesth T."/>
            <person name="Frisvad J.C."/>
            <person name="Nybo J.L."/>
            <person name="Theobald S."/>
            <person name="Kildgaard S."/>
            <person name="Isbrandt T."/>
            <person name="Kuo A."/>
            <person name="Sato A."/>
            <person name="Lyhne E.K."/>
            <person name="Kogle M.E."/>
            <person name="Wiebenga A."/>
            <person name="Kun R.S."/>
            <person name="Lubbers R.J."/>
            <person name="Makela M.R."/>
            <person name="Barry K."/>
            <person name="Chovatia M."/>
            <person name="Clum A."/>
            <person name="Daum C."/>
            <person name="Haridas S."/>
            <person name="He G."/>
            <person name="LaButti K."/>
            <person name="Lipzen A."/>
            <person name="Mondo S."/>
            <person name="Riley R."/>
            <person name="Salamov A."/>
            <person name="Simmons B.A."/>
            <person name="Magnuson J.K."/>
            <person name="Henrissat B."/>
            <person name="Mortensen U.H."/>
            <person name="Larsen T.O."/>
            <person name="Devries R.P."/>
            <person name="Grigoriev I.V."/>
            <person name="Machida M."/>
            <person name="Baker S.E."/>
            <person name="Andersen M.R."/>
        </authorList>
    </citation>
    <scope>NUCLEOTIDE SEQUENCE [LARGE SCALE GENOMIC DNA]</scope>
    <source>
        <strain evidence="1">CBS 121.62</strain>
    </source>
</reference>
<evidence type="ECO:0000313" key="1">
    <source>
        <dbReference type="EMBL" id="KAB8243057.1"/>
    </source>
</evidence>